<reference evidence="2" key="1">
    <citation type="submission" date="2016-04" db="EMBL/GenBank/DDBJ databases">
        <authorList>
            <person name="Evans L.H."/>
            <person name="Alamgir A."/>
            <person name="Owens N."/>
            <person name="Weber N.D."/>
            <person name="Virtaneva K."/>
            <person name="Barbian K."/>
            <person name="Babar A."/>
            <person name="Rosenke K."/>
        </authorList>
    </citation>
    <scope>NUCLEOTIDE SEQUENCE</scope>
    <source>
        <strain evidence="2">Nono1</strain>
    </source>
</reference>
<gene>
    <name evidence="2" type="ORF">BN4615_P8287</name>
</gene>
<dbReference type="RefSeq" id="WP_225267514.1">
    <property type="nucleotide sequence ID" value="NZ_CP084058.1"/>
</dbReference>
<name>A0A1M4EIK7_9ACTN</name>
<dbReference type="Gene3D" id="1.20.810.10">
    <property type="entry name" value="Cytochrome Bc1 Complex, Chain C"/>
    <property type="match status" value="1"/>
</dbReference>
<keyword evidence="2" id="KW-0560">Oxidoreductase</keyword>
<dbReference type="GO" id="GO:0022904">
    <property type="term" value="P:respiratory electron transport chain"/>
    <property type="evidence" value="ECO:0007669"/>
    <property type="project" value="InterPro"/>
</dbReference>
<keyword evidence="1" id="KW-1133">Transmembrane helix</keyword>
<sequence>MRGLLEGLPARPGGRTDHWSFLFGQIAIHSLIVLLVTGILLTFFYDPDTSRVICQGAYTPLRGWRCAAAC</sequence>
<dbReference type="SUPFAM" id="SSF81342">
    <property type="entry name" value="Transmembrane di-heme cytochromes"/>
    <property type="match status" value="1"/>
</dbReference>
<dbReference type="InterPro" id="IPR027387">
    <property type="entry name" value="Cytb/b6-like_sf"/>
</dbReference>
<accession>A0A1M4EIK7</accession>
<dbReference type="GO" id="GO:0016020">
    <property type="term" value="C:membrane"/>
    <property type="evidence" value="ECO:0007669"/>
    <property type="project" value="InterPro"/>
</dbReference>
<protein>
    <submittedName>
        <fullName evidence="2">Ubiquinol--cytochrome c reductase, cytochrome B subunit</fullName>
        <ecNumber evidence="2">1.10.2.2</ecNumber>
    </submittedName>
</protein>
<keyword evidence="1" id="KW-0472">Membrane</keyword>
<feature type="transmembrane region" description="Helical" evidence="1">
    <location>
        <begin position="21"/>
        <end position="45"/>
    </location>
</feature>
<dbReference type="EMBL" id="LT559118">
    <property type="protein sequence ID" value="SBO98771.1"/>
    <property type="molecule type" value="Genomic_DNA"/>
</dbReference>
<evidence type="ECO:0000256" key="1">
    <source>
        <dbReference type="SAM" id="Phobius"/>
    </source>
</evidence>
<proteinExistence type="predicted"/>
<keyword evidence="1" id="KW-0812">Transmembrane</keyword>
<dbReference type="EC" id="1.10.2.2" evidence="2"/>
<dbReference type="AlphaFoldDB" id="A0A1M4EIK7"/>
<dbReference type="InterPro" id="IPR016174">
    <property type="entry name" value="Di-haem_cyt_TM"/>
</dbReference>
<evidence type="ECO:0000313" key="2">
    <source>
        <dbReference type="EMBL" id="SBO98771.1"/>
    </source>
</evidence>
<dbReference type="GO" id="GO:0016491">
    <property type="term" value="F:oxidoreductase activity"/>
    <property type="evidence" value="ECO:0007669"/>
    <property type="project" value="UniProtKB-KW"/>
</dbReference>
<organism evidence="2">
    <name type="scientific">Nonomuraea gerenzanensis</name>
    <dbReference type="NCBI Taxonomy" id="93944"/>
    <lineage>
        <taxon>Bacteria</taxon>
        <taxon>Bacillati</taxon>
        <taxon>Actinomycetota</taxon>
        <taxon>Actinomycetes</taxon>
        <taxon>Streptosporangiales</taxon>
        <taxon>Streptosporangiaceae</taxon>
        <taxon>Nonomuraea</taxon>
    </lineage>
</organism>